<gene>
    <name evidence="1" type="ORF">AWRI4619_LOCUS1266</name>
</gene>
<comment type="caution">
    <text evidence="1">The sequence shown here is derived from an EMBL/GenBank/DDBJ whole genome shotgun (WGS) entry which is preliminary data.</text>
</comment>
<reference evidence="1" key="1">
    <citation type="submission" date="2020-06" db="EMBL/GenBank/DDBJ databases">
        <authorList>
            <person name="Onetto C."/>
        </authorList>
    </citation>
    <scope>NUCLEOTIDE SEQUENCE</scope>
</reference>
<dbReference type="AlphaFoldDB" id="A0A9N8P5L1"/>
<evidence type="ECO:0000313" key="1">
    <source>
        <dbReference type="EMBL" id="CAD0082699.1"/>
    </source>
</evidence>
<dbReference type="PANTHER" id="PTHR47784">
    <property type="entry name" value="STEROL UPTAKE CONTROL PROTEIN 2"/>
    <property type="match status" value="1"/>
</dbReference>
<dbReference type="GO" id="GO:0001228">
    <property type="term" value="F:DNA-binding transcription activator activity, RNA polymerase II-specific"/>
    <property type="evidence" value="ECO:0007669"/>
    <property type="project" value="TreeGrafter"/>
</dbReference>
<dbReference type="InterPro" id="IPR053157">
    <property type="entry name" value="Sterol_Uptake_Regulator"/>
</dbReference>
<keyword evidence="2" id="KW-1185">Reference proteome</keyword>
<organism evidence="1 2">
    <name type="scientific">Aureobasidium vineae</name>
    <dbReference type="NCBI Taxonomy" id="2773715"/>
    <lineage>
        <taxon>Eukaryota</taxon>
        <taxon>Fungi</taxon>
        <taxon>Dikarya</taxon>
        <taxon>Ascomycota</taxon>
        <taxon>Pezizomycotina</taxon>
        <taxon>Dothideomycetes</taxon>
        <taxon>Dothideomycetidae</taxon>
        <taxon>Dothideales</taxon>
        <taxon>Saccotheciaceae</taxon>
        <taxon>Aureobasidium</taxon>
    </lineage>
</organism>
<accession>A0A9N8P5L1</accession>
<feature type="non-terminal residue" evidence="1">
    <location>
        <position position="1"/>
    </location>
</feature>
<dbReference type="EMBL" id="CAIJEN010000001">
    <property type="protein sequence ID" value="CAD0082699.1"/>
    <property type="molecule type" value="Genomic_DNA"/>
</dbReference>
<name>A0A9N8P5L1_9PEZI</name>
<evidence type="ECO:0000313" key="2">
    <source>
        <dbReference type="Proteomes" id="UP000716446"/>
    </source>
</evidence>
<proteinExistence type="predicted"/>
<sequence length="355" mass="40841">RPSCGNCVKRDAPCSFSLDDQNTSTGHEDRDSPANVVETQQKILSRAEEMDLMHFFTTTTIKTVCHDPKDWHMWEHSIPQLAFQNEYLLDILLALTCLHRSKLHPLNQKFWVRCAIEYQNRAVPVYLKVVGEVNDETCHAAFAFSFVTTLVEIAMPHPDVDPIEQLAGLRNYFRGTAMLYLTMLEPLKYGAMNSFFNPKTIAWEYDPAIRNSFHNRITALYNIVAGSPQEKIYNETIALLLRLFYDSPYAIIAFSLLVGPDFFHLVTQREPLAVLIYIYCGVLFSNVHHEWWCDGLGKRIGNDLTLPAEVLEKNPEWATALLWAKQQVNKLTEPNKVMFWRIFSSFEQRVCGNDA</sequence>
<protein>
    <recommendedName>
        <fullName evidence="3">Zn(2)-C6 fungal-type domain-containing protein</fullName>
    </recommendedName>
</protein>
<dbReference type="Proteomes" id="UP000716446">
    <property type="component" value="Unassembled WGS sequence"/>
</dbReference>
<evidence type="ECO:0008006" key="3">
    <source>
        <dbReference type="Google" id="ProtNLM"/>
    </source>
</evidence>
<feature type="non-terminal residue" evidence="1">
    <location>
        <position position="355"/>
    </location>
</feature>
<dbReference type="PANTHER" id="PTHR47784:SF14">
    <property type="entry name" value="ZN(II)2CYS6 TRANSCRIPTION FACTOR (EUROFUNG)"/>
    <property type="match status" value="1"/>
</dbReference>